<evidence type="ECO:0000313" key="2">
    <source>
        <dbReference type="Proteomes" id="UP000502498"/>
    </source>
</evidence>
<accession>A0A7D4TDE4</accession>
<evidence type="ECO:0000313" key="1">
    <source>
        <dbReference type="EMBL" id="QKJ18020.1"/>
    </source>
</evidence>
<dbReference type="RefSeq" id="WP_172988400.1">
    <property type="nucleotide sequence ID" value="NZ_CP054038.1"/>
</dbReference>
<dbReference type="Proteomes" id="UP000502498">
    <property type="component" value="Chromosome"/>
</dbReference>
<dbReference type="SUPFAM" id="SSF141571">
    <property type="entry name" value="Pentapeptide repeat-like"/>
    <property type="match status" value="1"/>
</dbReference>
<proteinExistence type="predicted"/>
<gene>
    <name evidence="1" type="ORF">HQM25_00355</name>
</gene>
<sequence>MASSRSRHDPGPQAPLFDFDARALDGMPAGDTAALEAGRLEAVAYTDVELVDWRVPLGDMIDGCRFDGVRAQSWTIRGVRLAESVIERADIPVVSAARTDARDLIVSDSRLGSIEAYDASWRGIRFLRCRLGFVNLRGADLMDIAFEDCTVDEIDLLDAKARRVSFTATGVRSLNVTGAALADVDLRGAQLQEIVGLPGLRGATISETQLQQMAPALAALAGVDVL</sequence>
<dbReference type="EMBL" id="CP054038">
    <property type="protein sequence ID" value="QKJ18020.1"/>
    <property type="molecule type" value="Genomic_DNA"/>
</dbReference>
<organism evidence="1 2">
    <name type="scientific">Microbacterium hominis</name>
    <dbReference type="NCBI Taxonomy" id="162426"/>
    <lineage>
        <taxon>Bacteria</taxon>
        <taxon>Bacillati</taxon>
        <taxon>Actinomycetota</taxon>
        <taxon>Actinomycetes</taxon>
        <taxon>Micrococcales</taxon>
        <taxon>Microbacteriaceae</taxon>
        <taxon>Microbacterium</taxon>
    </lineage>
</organism>
<reference evidence="1 2" key="1">
    <citation type="submission" date="2020-05" db="EMBL/GenBank/DDBJ databases">
        <title>Strain PA2F3 complete genome.</title>
        <authorList>
            <person name="Kim Y.-S."/>
            <person name="Kim S.-J."/>
            <person name="Jung H.-k."/>
            <person name="Kim S.-E."/>
            <person name="Kim K.-H."/>
        </authorList>
    </citation>
    <scope>NUCLEOTIDE SEQUENCE [LARGE SCALE GENOMIC DNA]</scope>
    <source>
        <strain evidence="1 2">PA2F3</strain>
    </source>
</reference>
<protein>
    <submittedName>
        <fullName evidence="1">Pentapeptide repeat-containing protein</fullName>
    </submittedName>
</protein>
<dbReference type="AlphaFoldDB" id="A0A7D4TDE4"/>
<dbReference type="Gene3D" id="2.160.20.80">
    <property type="entry name" value="E3 ubiquitin-protein ligase SopA"/>
    <property type="match status" value="1"/>
</dbReference>
<name>A0A7D4TDE4_9MICO</name>